<accession>A0A1H2NIZ8</accession>
<dbReference type="NCBIfam" id="TIGR04141">
    <property type="entry name" value="TIGR04141 family sporadically distributed protein"/>
    <property type="match status" value="1"/>
</dbReference>
<reference evidence="3" key="1">
    <citation type="submission" date="2016-10" db="EMBL/GenBank/DDBJ databases">
        <authorList>
            <person name="Varghese N."/>
            <person name="Submissions S."/>
        </authorList>
    </citation>
    <scope>NUCLEOTIDE SEQUENCE [LARGE SCALE GENOMIC DNA]</scope>
    <source>
        <strain evidence="3">LMG 2223</strain>
    </source>
</reference>
<feature type="compositionally biased region" description="Polar residues" evidence="1">
    <location>
        <begin position="595"/>
        <end position="614"/>
    </location>
</feature>
<dbReference type="Proteomes" id="UP000198600">
    <property type="component" value="Chromosome I"/>
</dbReference>
<evidence type="ECO:0000313" key="3">
    <source>
        <dbReference type="Proteomes" id="UP000198600"/>
    </source>
</evidence>
<keyword evidence="3" id="KW-1185">Reference proteome</keyword>
<sequence>MSVKGNGKKIPLNVYLLKENNGVLWDDKDVIASPIGSGGKPQKIQTEKHLLGPEGIYGTLFIRKPILETTPDWLSFIAQGLNESVKTKSWTNKSVSALLIVTHNSRQFAVAFGHGRHMIEPRLIEDRFGIRVVLNSVSPDRISSIDRQTFDASPRISRTQTIKASSVSDYMINAEQDLLRGLVGFTKPEYSDVLGPLIAGIDSFKASVPAELAGLKMFFTTVLDRSASKDYLTRSVDGHNSEFSWVENLLPVKDKDVIEELEAQLWSALISSEKHNMWLAIPDIVDWSNVAGFSYRAEAEGTDIQEILYLEKFLDTFRSDATLDTVKRRDIYMIHTDGRAPAKFSAFKCIYAEIKHKAKLFILHAGSWFGVEDSFQASVERYYSDLDKKIFAVPFVEYDHSGEGEYNEYVCAQASSTHAMLDRQLIRFGGSYDKIEVCDIYKKQGGGERGEFIHVKRGRGSSNLSHLFAQGLVASTLLVRESEFVKDVNNQLAKQGFPALPEKFEAKGNDIVYAIIDGENSSSLDIPFFSKVTLQNCGKTITSYGYGIKLLHIPESAAYRVKAAQKVATKKLQKKTTAAGKAKVKKSTAGKSTKNPSSRIKSGAKSSGITPTPS</sequence>
<feature type="region of interest" description="Disordered" evidence="1">
    <location>
        <begin position="575"/>
        <end position="614"/>
    </location>
</feature>
<dbReference type="Pfam" id="PF19614">
    <property type="entry name" value="DUF6119"/>
    <property type="match status" value="1"/>
</dbReference>
<proteinExistence type="predicted"/>
<dbReference type="EMBL" id="LT629802">
    <property type="protein sequence ID" value="SDV05449.1"/>
    <property type="molecule type" value="Genomic_DNA"/>
</dbReference>
<organism evidence="2 3">
    <name type="scientific">Pseudomonas mucidolens</name>
    <dbReference type="NCBI Taxonomy" id="46679"/>
    <lineage>
        <taxon>Bacteria</taxon>
        <taxon>Pseudomonadati</taxon>
        <taxon>Pseudomonadota</taxon>
        <taxon>Gammaproteobacteria</taxon>
        <taxon>Pseudomonadales</taxon>
        <taxon>Pseudomonadaceae</taxon>
        <taxon>Pseudomonas</taxon>
    </lineage>
</organism>
<evidence type="ECO:0000313" key="2">
    <source>
        <dbReference type="EMBL" id="SDV05449.1"/>
    </source>
</evidence>
<dbReference type="InterPro" id="IPR026487">
    <property type="entry name" value="CHP04141"/>
</dbReference>
<evidence type="ECO:0000256" key="1">
    <source>
        <dbReference type="SAM" id="MobiDB-lite"/>
    </source>
</evidence>
<dbReference type="RefSeq" id="WP_157720791.1">
    <property type="nucleotide sequence ID" value="NZ_LS483433.1"/>
</dbReference>
<protein>
    <submittedName>
        <fullName evidence="2">Sporadically distributed protein, TIGR04141 family</fullName>
    </submittedName>
</protein>
<name>A0A1H2NIZ8_9PSED</name>
<dbReference type="AlphaFoldDB" id="A0A1H2NIZ8"/>
<gene>
    <name evidence="2" type="ORF">SAMN05216202_3874</name>
</gene>